<dbReference type="PROSITE" id="PS00109">
    <property type="entry name" value="PROTEIN_KINASE_TYR"/>
    <property type="match status" value="1"/>
</dbReference>
<sequence>GQRNNFITEWSVDSGGRQYGDCCSSDGRGSALLQCAARNFEDDVEGGRNVSMYSSHDNPNDVSDITFEPLPDILAKTVSKRALRPRITCTNPEKQTVAANAVTVYKPFPRNQLLYIKEIGLGWFGQGDLKTYMFTNKTGPFIQFAIDAACGLACMHKHSYVHHDFAARNCMVMGDLQVKIGDYNIGEDLFREDYYDTGRDLLPIRWMSPEILEVKHGIWQAHSFTVQSNVWSLSILLWEILSMGRKPYSWLLDEDVLLKVVKEGSVMEMCWQEADDRPSTEDILAFLQQIEEEMTAQSHDTQHSAQTNQNTPVKTPVQSPSFDSKFVMSKNINQSNQHLAEVLVHRADNKDVHGFEDDFSKDVTIRKNQNPVGFEDDFVSGSNLNVSEAAQNDSIIAGSGSPGGQSADKDIFAADHNLNLLQPPVPVRMSTPSKPFTPLETNGHSSAFNTANSNLQQSDSNFITANDGAPSSNIRASNDNSVQSNDENGSELQANFTQSVSTSSKASKKLFEEKSETHNSDDGYRTGVNGSTPDIVLSPNNKELKDVEEKLNDDSGTESIPQVSKLSPKAMDLETEKAKEIYMSKGLGLPTSIMHRSRSLGTIPEDEIPSDNTSQTGVFDDNEDTDVGMNFEWDDFEGEQLVGRVRYMSEDSSGSMKSPRHVEVEEWPFDQDSGSDANSKPGSIASDSDAEVTRLSIDSNTSIDTRARIASILSNRLNSLIKQSNSNTPRVTTGKSMFYSFADDEYDLDSPENALSETEHSLDKAPFSYEPGVSLGMPTVQEEVEEPQLPVESTRHGQDNNLIHEDLDSIAKSVLGKKVDDVPDVVI</sequence>
<evidence type="ECO:0000259" key="2">
    <source>
        <dbReference type="PROSITE" id="PS50011"/>
    </source>
</evidence>
<dbReference type="PANTHER" id="PTHR24416">
    <property type="entry name" value="TYROSINE-PROTEIN KINASE RECEPTOR"/>
    <property type="match status" value="1"/>
</dbReference>
<feature type="domain" description="Protein kinase" evidence="2">
    <location>
        <begin position="38"/>
        <end position="322"/>
    </location>
</feature>
<feature type="region of interest" description="Disordered" evidence="1">
    <location>
        <begin position="295"/>
        <end position="318"/>
    </location>
</feature>
<feature type="region of interest" description="Disordered" evidence="1">
    <location>
        <begin position="668"/>
        <end position="690"/>
    </location>
</feature>
<dbReference type="SUPFAM" id="SSF56112">
    <property type="entry name" value="Protein kinase-like (PK-like)"/>
    <property type="match status" value="1"/>
</dbReference>
<keyword evidence="4" id="KW-1185">Reference proteome</keyword>
<feature type="non-terminal residue" evidence="3">
    <location>
        <position position="1"/>
    </location>
</feature>
<proteinExistence type="predicted"/>
<dbReference type="Gene3D" id="1.10.510.10">
    <property type="entry name" value="Transferase(Phosphotransferase) domain 1"/>
    <property type="match status" value="1"/>
</dbReference>
<feature type="compositionally biased region" description="Basic and acidic residues" evidence="1">
    <location>
        <begin position="509"/>
        <end position="524"/>
    </location>
</feature>
<dbReference type="InterPro" id="IPR001245">
    <property type="entry name" value="Ser-Thr/Tyr_kinase_cat_dom"/>
</dbReference>
<dbReference type="InterPro" id="IPR000719">
    <property type="entry name" value="Prot_kinase_dom"/>
</dbReference>
<dbReference type="PROSITE" id="PS50011">
    <property type="entry name" value="PROTEIN_KINASE_DOM"/>
    <property type="match status" value="1"/>
</dbReference>
<feature type="compositionally biased region" description="Polar residues" evidence="1">
    <location>
        <begin position="672"/>
        <end position="681"/>
    </location>
</feature>
<evidence type="ECO:0000313" key="4">
    <source>
        <dbReference type="Proteomes" id="UP001164746"/>
    </source>
</evidence>
<protein>
    <submittedName>
        <fullName evidence="3">LMTK1-like protein</fullName>
    </submittedName>
</protein>
<dbReference type="Pfam" id="PF07714">
    <property type="entry name" value="PK_Tyr_Ser-Thr"/>
    <property type="match status" value="1"/>
</dbReference>
<feature type="region of interest" description="Disordered" evidence="1">
    <location>
        <begin position="460"/>
        <end position="541"/>
    </location>
</feature>
<dbReference type="InterPro" id="IPR008266">
    <property type="entry name" value="Tyr_kinase_AS"/>
</dbReference>
<feature type="region of interest" description="Disordered" evidence="1">
    <location>
        <begin position="433"/>
        <end position="452"/>
    </location>
</feature>
<feature type="compositionally biased region" description="Polar residues" evidence="1">
    <location>
        <begin position="460"/>
        <end position="505"/>
    </location>
</feature>
<name>A0ABY7DIF7_MYAAR</name>
<reference evidence="3" key="1">
    <citation type="submission" date="2022-11" db="EMBL/GenBank/DDBJ databases">
        <title>Centuries of genome instability and evolution in soft-shell clam transmissible cancer (bioRxiv).</title>
        <authorList>
            <person name="Hart S.F.M."/>
            <person name="Yonemitsu M.A."/>
            <person name="Giersch R.M."/>
            <person name="Beal B.F."/>
            <person name="Arriagada G."/>
            <person name="Davis B.W."/>
            <person name="Ostrander E.A."/>
            <person name="Goff S.P."/>
            <person name="Metzger M.J."/>
        </authorList>
    </citation>
    <scope>NUCLEOTIDE SEQUENCE</scope>
    <source>
        <strain evidence="3">MELC-2E11</strain>
        <tissue evidence="3">Siphon/mantle</tissue>
    </source>
</reference>
<evidence type="ECO:0000313" key="3">
    <source>
        <dbReference type="EMBL" id="WAQ97469.1"/>
    </source>
</evidence>
<dbReference type="InterPro" id="IPR050122">
    <property type="entry name" value="RTK"/>
</dbReference>
<dbReference type="Proteomes" id="UP001164746">
    <property type="component" value="Chromosome 2"/>
</dbReference>
<evidence type="ECO:0000256" key="1">
    <source>
        <dbReference type="SAM" id="MobiDB-lite"/>
    </source>
</evidence>
<dbReference type="PRINTS" id="PR00109">
    <property type="entry name" value="TYRKINASE"/>
</dbReference>
<dbReference type="PANTHER" id="PTHR24416:SF609">
    <property type="entry name" value="PROTEIN KINASE DOMAIN-CONTAINING PROTEIN"/>
    <property type="match status" value="1"/>
</dbReference>
<organism evidence="3 4">
    <name type="scientific">Mya arenaria</name>
    <name type="common">Soft-shell clam</name>
    <dbReference type="NCBI Taxonomy" id="6604"/>
    <lineage>
        <taxon>Eukaryota</taxon>
        <taxon>Metazoa</taxon>
        <taxon>Spiralia</taxon>
        <taxon>Lophotrochozoa</taxon>
        <taxon>Mollusca</taxon>
        <taxon>Bivalvia</taxon>
        <taxon>Autobranchia</taxon>
        <taxon>Heteroconchia</taxon>
        <taxon>Euheterodonta</taxon>
        <taxon>Imparidentia</taxon>
        <taxon>Neoheterodontei</taxon>
        <taxon>Myida</taxon>
        <taxon>Myoidea</taxon>
        <taxon>Myidae</taxon>
        <taxon>Mya</taxon>
    </lineage>
</organism>
<gene>
    <name evidence="3" type="ORF">MAR_030159</name>
</gene>
<accession>A0ABY7DIF7</accession>
<dbReference type="EMBL" id="CP111013">
    <property type="protein sequence ID" value="WAQ97469.1"/>
    <property type="molecule type" value="Genomic_DNA"/>
</dbReference>
<dbReference type="InterPro" id="IPR011009">
    <property type="entry name" value="Kinase-like_dom_sf"/>
</dbReference>